<feature type="domain" description="C2H2-type" evidence="15">
    <location>
        <begin position="313"/>
        <end position="343"/>
    </location>
</feature>
<keyword evidence="8 14" id="KW-0863">Zinc-finger</keyword>
<keyword evidence="11" id="KW-0238">DNA-binding</keyword>
<reference evidence="16 17" key="1">
    <citation type="journal article" date="2019" name="PLoS Biol.">
        <title>Sex chromosomes control vertical transmission of feminizing Wolbachia symbionts in an isopod.</title>
        <authorList>
            <person name="Becking T."/>
            <person name="Chebbi M.A."/>
            <person name="Giraud I."/>
            <person name="Moumen B."/>
            <person name="Laverre T."/>
            <person name="Caubet Y."/>
            <person name="Peccoud J."/>
            <person name="Gilbert C."/>
            <person name="Cordaux R."/>
        </authorList>
    </citation>
    <scope>NUCLEOTIDE SEQUENCE [LARGE SCALE GENOMIC DNA]</scope>
    <source>
        <strain evidence="16">ANa2</strain>
        <tissue evidence="16">Whole body excluding digestive tract and cuticle</tissue>
    </source>
</reference>
<feature type="domain" description="C2H2-type" evidence="15">
    <location>
        <begin position="497"/>
        <end position="524"/>
    </location>
</feature>
<dbReference type="FunFam" id="3.30.160.60:FF:000123">
    <property type="entry name" value="transcriptional repressor CTCF isoform X1"/>
    <property type="match status" value="1"/>
</dbReference>
<keyword evidence="17" id="KW-1185">Reference proteome</keyword>
<dbReference type="OrthoDB" id="3561125at2759"/>
<keyword evidence="12" id="KW-0804">Transcription</keyword>
<dbReference type="Pfam" id="PF13909">
    <property type="entry name" value="zf-H2C2_5"/>
    <property type="match status" value="1"/>
</dbReference>
<evidence type="ECO:0000256" key="7">
    <source>
        <dbReference type="ARBA" id="ARBA00022737"/>
    </source>
</evidence>
<evidence type="ECO:0000256" key="12">
    <source>
        <dbReference type="ARBA" id="ARBA00023163"/>
    </source>
</evidence>
<comment type="similarity">
    <text evidence="3">Belongs to the krueppel C2H2-type zinc-finger protein family.</text>
</comment>
<comment type="similarity">
    <text evidence="4">Belongs to the hunchback C2H2-type zinc-finger protein family.</text>
</comment>
<evidence type="ECO:0000256" key="2">
    <source>
        <dbReference type="ARBA" id="ARBA00004123"/>
    </source>
</evidence>
<dbReference type="PANTHER" id="PTHR24379">
    <property type="entry name" value="KRAB AND ZINC FINGER DOMAIN-CONTAINING"/>
    <property type="match status" value="1"/>
</dbReference>
<keyword evidence="6" id="KW-0479">Metal-binding</keyword>
<dbReference type="FunFam" id="3.30.160.60:FF:000075">
    <property type="entry name" value="Putative zinc finger protein 536"/>
    <property type="match status" value="1"/>
</dbReference>
<evidence type="ECO:0000256" key="9">
    <source>
        <dbReference type="ARBA" id="ARBA00022833"/>
    </source>
</evidence>
<evidence type="ECO:0000256" key="3">
    <source>
        <dbReference type="ARBA" id="ARBA00006991"/>
    </source>
</evidence>
<feature type="domain" description="C2H2-type" evidence="15">
    <location>
        <begin position="469"/>
        <end position="496"/>
    </location>
</feature>
<comment type="function">
    <text evidence="1">Gap class segmentation protein that controls development of head structures.</text>
</comment>
<keyword evidence="13" id="KW-0539">Nucleus</keyword>
<evidence type="ECO:0000313" key="17">
    <source>
        <dbReference type="Proteomes" id="UP000326759"/>
    </source>
</evidence>
<evidence type="ECO:0000256" key="11">
    <source>
        <dbReference type="ARBA" id="ARBA00023125"/>
    </source>
</evidence>
<dbReference type="SMART" id="SM00355">
    <property type="entry name" value="ZnF_C2H2"/>
    <property type="match status" value="10"/>
</dbReference>
<feature type="non-terminal residue" evidence="16">
    <location>
        <position position="1"/>
    </location>
</feature>
<dbReference type="Gene3D" id="3.30.160.60">
    <property type="entry name" value="Classic Zinc Finger"/>
    <property type="match status" value="12"/>
</dbReference>
<keyword evidence="7" id="KW-0677">Repeat</keyword>
<dbReference type="Proteomes" id="UP000326759">
    <property type="component" value="Unassembled WGS sequence"/>
</dbReference>
<evidence type="ECO:0000256" key="4">
    <source>
        <dbReference type="ARBA" id="ARBA00007746"/>
    </source>
</evidence>
<dbReference type="GO" id="GO:0005634">
    <property type="term" value="C:nucleus"/>
    <property type="evidence" value="ECO:0007669"/>
    <property type="project" value="UniProtKB-SubCell"/>
</dbReference>
<feature type="domain" description="C2H2-type" evidence="15">
    <location>
        <begin position="408"/>
        <end position="435"/>
    </location>
</feature>
<dbReference type="Pfam" id="PF00096">
    <property type="entry name" value="zf-C2H2"/>
    <property type="match status" value="3"/>
</dbReference>
<dbReference type="PROSITE" id="PS50157">
    <property type="entry name" value="ZINC_FINGER_C2H2_2"/>
    <property type="match status" value="8"/>
</dbReference>
<gene>
    <name evidence="16" type="ORF">Anas_01036</name>
</gene>
<evidence type="ECO:0000256" key="10">
    <source>
        <dbReference type="ARBA" id="ARBA00023015"/>
    </source>
</evidence>
<evidence type="ECO:0000256" key="5">
    <source>
        <dbReference type="ARBA" id="ARBA00013638"/>
    </source>
</evidence>
<dbReference type="SUPFAM" id="SSF57667">
    <property type="entry name" value="beta-beta-alpha zinc fingers"/>
    <property type="match status" value="6"/>
</dbReference>
<evidence type="ECO:0000256" key="14">
    <source>
        <dbReference type="PROSITE-ProRule" id="PRU00042"/>
    </source>
</evidence>
<evidence type="ECO:0000313" key="16">
    <source>
        <dbReference type="EMBL" id="KAB7493987.1"/>
    </source>
</evidence>
<feature type="domain" description="C2H2-type" evidence="15">
    <location>
        <begin position="142"/>
        <end position="172"/>
    </location>
</feature>
<feature type="domain" description="C2H2-type" evidence="15">
    <location>
        <begin position="51"/>
        <end position="78"/>
    </location>
</feature>
<dbReference type="FunFam" id="3.30.160.60:FF:000045">
    <property type="entry name" value="ZFP69 zinc finger protein B"/>
    <property type="match status" value="1"/>
</dbReference>
<keyword evidence="9" id="KW-0862">Zinc</keyword>
<dbReference type="FunFam" id="3.30.160.60:FF:000446">
    <property type="entry name" value="Zinc finger protein"/>
    <property type="match status" value="2"/>
</dbReference>
<protein>
    <recommendedName>
        <fullName evidence="5">Protein hunchback</fullName>
    </recommendedName>
</protein>
<dbReference type="InterPro" id="IPR036236">
    <property type="entry name" value="Znf_C2H2_sf"/>
</dbReference>
<feature type="domain" description="C2H2-type" evidence="15">
    <location>
        <begin position="173"/>
        <end position="201"/>
    </location>
</feature>
<sequence>YSKVTRWVEFLTVWRLRTVMFMLQVEEPSDQQWGVYNYASLSNTSKSKRQHSCTVCGRQFSTSRDLGRHHMTHTGEKPFHCPYCPHRANRKGNLKFHIIASIKCGQYCFQGFESSSFSTAFITASASASYTTVQEEQQQQHRRCNICGKVFRGESSKSNLKQHMSIHRGEKPFKCPICNHRSNRRNNLKIHMQCMHSIGKWIKILSVVPLLFAGSRRDVVIVTPTLGIKFLLTRHLITHTGEKPYQCRYCSYRANVSSNLSRHIKTVHAQEKLSSQGCDNSPTTLQNASTITATTPTTVPDDPPSTTHALPFKSCEICGRKFLGLYQTTLLKRHMRIHTGERPYPCPFCPYRANIQSNVSRHIKSNFNVLLTCCVTSVFTRARNRSCALSARLGAPKAGMSVDMLKQHECSICGYKFRWRWLLVRHMRIHTGEKPFACPYCSYRATRKEQIGYSSSITIEKPVTDVSSYTCHICFKSFHFPSLLERHLRIHTGDRPFPCQFCSYRGKRKDHLDSHLRLHAQDRNQ</sequence>
<evidence type="ECO:0000256" key="1">
    <source>
        <dbReference type="ARBA" id="ARBA00003983"/>
    </source>
</evidence>
<dbReference type="PANTHER" id="PTHR24379:SF121">
    <property type="entry name" value="C2H2-TYPE DOMAIN-CONTAINING PROTEIN"/>
    <property type="match status" value="1"/>
</dbReference>
<dbReference type="GO" id="GO:0008270">
    <property type="term" value="F:zinc ion binding"/>
    <property type="evidence" value="ECO:0007669"/>
    <property type="project" value="UniProtKB-KW"/>
</dbReference>
<keyword evidence="10" id="KW-0805">Transcription regulation</keyword>
<accession>A0A5N5SJ42</accession>
<proteinExistence type="inferred from homology"/>
<evidence type="ECO:0000256" key="13">
    <source>
        <dbReference type="ARBA" id="ARBA00023242"/>
    </source>
</evidence>
<evidence type="ECO:0000256" key="6">
    <source>
        <dbReference type="ARBA" id="ARBA00022723"/>
    </source>
</evidence>
<dbReference type="AlphaFoldDB" id="A0A5N5SJ42"/>
<evidence type="ECO:0000256" key="8">
    <source>
        <dbReference type="ARBA" id="ARBA00022771"/>
    </source>
</evidence>
<dbReference type="PROSITE" id="PS00028">
    <property type="entry name" value="ZINC_FINGER_C2H2_1"/>
    <property type="match status" value="3"/>
</dbReference>
<evidence type="ECO:0000259" key="15">
    <source>
        <dbReference type="PROSITE" id="PS50157"/>
    </source>
</evidence>
<dbReference type="FunFam" id="3.30.160.60:FF:000646">
    <property type="entry name" value="Myeloid zinc finger 1"/>
    <property type="match status" value="1"/>
</dbReference>
<name>A0A5N5SJ42_9CRUS</name>
<feature type="domain" description="C2H2-type" evidence="15">
    <location>
        <begin position="245"/>
        <end position="273"/>
    </location>
</feature>
<comment type="subcellular location">
    <subcellularLocation>
        <location evidence="2">Nucleus</location>
    </subcellularLocation>
</comment>
<dbReference type="EMBL" id="SEYY01024622">
    <property type="protein sequence ID" value="KAB7493987.1"/>
    <property type="molecule type" value="Genomic_DNA"/>
</dbReference>
<comment type="caution">
    <text evidence="16">The sequence shown here is derived from an EMBL/GenBank/DDBJ whole genome shotgun (WGS) entry which is preliminary data.</text>
</comment>
<dbReference type="InterPro" id="IPR013087">
    <property type="entry name" value="Znf_C2H2_type"/>
</dbReference>
<organism evidence="16 17">
    <name type="scientific">Armadillidium nasatum</name>
    <dbReference type="NCBI Taxonomy" id="96803"/>
    <lineage>
        <taxon>Eukaryota</taxon>
        <taxon>Metazoa</taxon>
        <taxon>Ecdysozoa</taxon>
        <taxon>Arthropoda</taxon>
        <taxon>Crustacea</taxon>
        <taxon>Multicrustacea</taxon>
        <taxon>Malacostraca</taxon>
        <taxon>Eumalacostraca</taxon>
        <taxon>Peracarida</taxon>
        <taxon>Isopoda</taxon>
        <taxon>Oniscidea</taxon>
        <taxon>Crinocheta</taxon>
        <taxon>Armadillidiidae</taxon>
        <taxon>Armadillidium</taxon>
    </lineage>
</organism>
<dbReference type="GO" id="GO:0003677">
    <property type="term" value="F:DNA binding"/>
    <property type="evidence" value="ECO:0007669"/>
    <property type="project" value="UniProtKB-KW"/>
</dbReference>